<dbReference type="RefSeq" id="WP_073063592.1">
    <property type="nucleotide sequence ID" value="NZ_FRCK01000002.1"/>
</dbReference>
<reference evidence="3" key="1">
    <citation type="submission" date="2016-11" db="EMBL/GenBank/DDBJ databases">
        <authorList>
            <person name="Varghese N."/>
            <person name="Submissions S."/>
        </authorList>
    </citation>
    <scope>NUCLEOTIDE SEQUENCE [LARGE SCALE GENOMIC DNA]</scope>
    <source>
        <strain evidence="3">DSM 6637</strain>
    </source>
</reference>
<evidence type="ECO:0000256" key="1">
    <source>
        <dbReference type="SAM" id="SignalP"/>
    </source>
</evidence>
<dbReference type="OrthoDB" id="33037at2"/>
<dbReference type="CDD" id="cd17511">
    <property type="entry name" value="YbjN_AmyR-like"/>
    <property type="match status" value="1"/>
</dbReference>
<dbReference type="AlphaFoldDB" id="A0A1M7EHT6"/>
<proteinExistence type="predicted"/>
<protein>
    <submittedName>
        <fullName evidence="2">Putative sensory transduction regulator</fullName>
    </submittedName>
</protein>
<feature type="signal peptide" evidence="1">
    <location>
        <begin position="1"/>
        <end position="19"/>
    </location>
</feature>
<sequence length="155" mass="16777">MKALVPALLVSALATPLLATPLSAQIVGTADSIAAALRDYGLKADTSLDSEGDPKIESRIEGIRFSIWFYGCEDASCTSLELRAGFDLDTPLSAARVNEWNRTKRFGKAWIDDEGDPFLEMLVPLGPDGLSDSGFELALDMWRVGASEFSSFIGW</sequence>
<organism evidence="2 3">
    <name type="scientific">Paracoccus solventivorans</name>
    <dbReference type="NCBI Taxonomy" id="53463"/>
    <lineage>
        <taxon>Bacteria</taxon>
        <taxon>Pseudomonadati</taxon>
        <taxon>Pseudomonadota</taxon>
        <taxon>Alphaproteobacteria</taxon>
        <taxon>Rhodobacterales</taxon>
        <taxon>Paracoccaceae</taxon>
        <taxon>Paracoccus</taxon>
    </lineage>
</organism>
<dbReference type="STRING" id="53463.SAMN05444389_102119"/>
<keyword evidence="3" id="KW-1185">Reference proteome</keyword>
<dbReference type="EMBL" id="FRCK01000002">
    <property type="protein sequence ID" value="SHL91248.1"/>
    <property type="molecule type" value="Genomic_DNA"/>
</dbReference>
<gene>
    <name evidence="2" type="ORF">SAMN05444389_102119</name>
</gene>
<keyword evidence="1" id="KW-0732">Signal</keyword>
<feature type="chain" id="PRO_5012455245" evidence="1">
    <location>
        <begin position="20"/>
        <end position="155"/>
    </location>
</feature>
<evidence type="ECO:0000313" key="3">
    <source>
        <dbReference type="Proteomes" id="UP000184444"/>
    </source>
</evidence>
<accession>A0A1M7EHT6</accession>
<dbReference type="Pfam" id="PF10722">
    <property type="entry name" value="YbjN"/>
    <property type="match status" value="1"/>
</dbReference>
<name>A0A1M7EHT6_9RHOB</name>
<dbReference type="Proteomes" id="UP000184444">
    <property type="component" value="Unassembled WGS sequence"/>
</dbReference>
<evidence type="ECO:0000313" key="2">
    <source>
        <dbReference type="EMBL" id="SHL91248.1"/>
    </source>
</evidence>
<dbReference type="InterPro" id="IPR019660">
    <property type="entry name" value="Put_sensory_transdc_reg_YbjN"/>
</dbReference>